<dbReference type="EMBL" id="QQAZ01000003">
    <property type="protein sequence ID" value="RDI53320.1"/>
    <property type="molecule type" value="Genomic_DNA"/>
</dbReference>
<dbReference type="STRING" id="1210089.GCA_001613165_00122"/>
<proteinExistence type="predicted"/>
<accession>A0A370HAR4</accession>
<evidence type="ECO:0008006" key="3">
    <source>
        <dbReference type="Google" id="ProtNLM"/>
    </source>
</evidence>
<keyword evidence="2" id="KW-1185">Reference proteome</keyword>
<evidence type="ECO:0000313" key="2">
    <source>
        <dbReference type="Proteomes" id="UP000255355"/>
    </source>
</evidence>
<dbReference type="RefSeq" id="WP_068012527.1">
    <property type="nucleotide sequence ID" value="NZ_QQAZ01000003.1"/>
</dbReference>
<protein>
    <recommendedName>
        <fullName evidence="3">NurA domain-containing protein</fullName>
    </recommendedName>
</protein>
<sequence>MPYQGGERLTSTERASKLGHLEVVKSPFVKQLVDQFERPEPTDDEPGKHLWTAFDPTAIEPLNLVLAVDGSFQPVTSDDYPPRSLAFIKTALVRIDRRQLDRIDKELPHPVLMKALMAESALQSSTVLPLRNIRVPGTSNYHLVRTIVRDSFQIESDGLVHETLKWLAYRKWRTGERSASPQFRCPHCPDDINGLPYDADAGTCNHCGGEVYLSDMIGFHLEMGEDQAPDSVASAYMLMHETLLLFSVIRHFWDRGDQSSLSNVLLIKDGPLSLRGQYSKLVDNIRDLLAYAKGLGCPIHLIGQEKSGRFVDHLREIERFTEPKATGDLAHYAVLSHRYVREDVDHAADRVNPYGLKTNYGEKVLVKLDPHTSMVLSVPTGAYNPDPDFPSGKDDMIGLDRILATLPRIISYQHEGALVPIALAHGVASLSSYPSAAVLKLFAGL</sequence>
<evidence type="ECO:0000313" key="1">
    <source>
        <dbReference type="EMBL" id="RDI53320.1"/>
    </source>
</evidence>
<name>A0A370HAR4_9NOCA</name>
<comment type="caution">
    <text evidence="1">The sequence shown here is derived from an EMBL/GenBank/DDBJ whole genome shotgun (WGS) entry which is preliminary data.</text>
</comment>
<dbReference type="AlphaFoldDB" id="A0A370HAR4"/>
<dbReference type="OrthoDB" id="63920at2"/>
<reference evidence="1 2" key="1">
    <citation type="submission" date="2018-07" db="EMBL/GenBank/DDBJ databases">
        <title>Genomic Encyclopedia of Type Strains, Phase IV (KMG-IV): sequencing the most valuable type-strain genomes for metagenomic binning, comparative biology and taxonomic classification.</title>
        <authorList>
            <person name="Goeker M."/>
        </authorList>
    </citation>
    <scope>NUCLEOTIDE SEQUENCE [LARGE SCALE GENOMIC DNA]</scope>
    <source>
        <strain evidence="1 2">DSM 44952</strain>
    </source>
</reference>
<gene>
    <name evidence="1" type="ORF">DFR68_103709</name>
</gene>
<organism evidence="1 2">
    <name type="scientific">Nocardia mexicana</name>
    <dbReference type="NCBI Taxonomy" id="279262"/>
    <lineage>
        <taxon>Bacteria</taxon>
        <taxon>Bacillati</taxon>
        <taxon>Actinomycetota</taxon>
        <taxon>Actinomycetes</taxon>
        <taxon>Mycobacteriales</taxon>
        <taxon>Nocardiaceae</taxon>
        <taxon>Nocardia</taxon>
    </lineage>
</organism>
<dbReference type="Proteomes" id="UP000255355">
    <property type="component" value="Unassembled WGS sequence"/>
</dbReference>